<organism evidence="3 4">
    <name type="scientific">Pedobacter ginsengisoli</name>
    <dbReference type="NCBI Taxonomy" id="363852"/>
    <lineage>
        <taxon>Bacteria</taxon>
        <taxon>Pseudomonadati</taxon>
        <taxon>Bacteroidota</taxon>
        <taxon>Sphingobacteriia</taxon>
        <taxon>Sphingobacteriales</taxon>
        <taxon>Sphingobacteriaceae</taxon>
        <taxon>Pedobacter</taxon>
    </lineage>
</organism>
<evidence type="ECO:0000313" key="3">
    <source>
        <dbReference type="EMBL" id="ATP55481.1"/>
    </source>
</evidence>
<dbReference type="InterPro" id="IPR024618">
    <property type="entry name" value="DUF3857"/>
</dbReference>
<gene>
    <name evidence="3" type="ORF">CPT03_02900</name>
</gene>
<feature type="chain" id="PRO_5013817005" evidence="1">
    <location>
        <begin position="22"/>
        <end position="667"/>
    </location>
</feature>
<dbReference type="Gene3D" id="2.60.40.3140">
    <property type="match status" value="1"/>
</dbReference>
<reference evidence="3 4" key="1">
    <citation type="submission" date="2017-10" db="EMBL/GenBank/DDBJ databases">
        <title>Whole genome of Pedobacter ginsengisoli T01R-27 isolated from tomato rhizosphere.</title>
        <authorList>
            <person name="Weon H.-Y."/>
            <person name="Lee S.A."/>
            <person name="Sang M.K."/>
            <person name="Song J."/>
        </authorList>
    </citation>
    <scope>NUCLEOTIDE SEQUENCE [LARGE SCALE GENOMIC DNA]</scope>
    <source>
        <strain evidence="3 4">T01R-27</strain>
    </source>
</reference>
<dbReference type="Gene3D" id="2.60.120.1130">
    <property type="match status" value="1"/>
</dbReference>
<dbReference type="EMBL" id="CP024091">
    <property type="protein sequence ID" value="ATP55481.1"/>
    <property type="molecule type" value="Genomic_DNA"/>
</dbReference>
<dbReference type="Proteomes" id="UP000223749">
    <property type="component" value="Chromosome"/>
</dbReference>
<evidence type="ECO:0000259" key="2">
    <source>
        <dbReference type="Pfam" id="PF12969"/>
    </source>
</evidence>
<proteinExistence type="predicted"/>
<keyword evidence="4" id="KW-1185">Reference proteome</keyword>
<dbReference type="AlphaFoldDB" id="A0A2D1U1K7"/>
<dbReference type="Pfam" id="PF12969">
    <property type="entry name" value="DUF3857"/>
    <property type="match status" value="1"/>
</dbReference>
<dbReference type="RefSeq" id="WP_099437429.1">
    <property type="nucleotide sequence ID" value="NZ_CP024091.1"/>
</dbReference>
<name>A0A2D1U1K7_9SPHI</name>
<dbReference type="OrthoDB" id="98874at2"/>
<accession>A0A2D1U1K7</accession>
<feature type="domain" description="DUF3857" evidence="2">
    <location>
        <begin position="77"/>
        <end position="204"/>
    </location>
</feature>
<keyword evidence="1" id="KW-0732">Signal</keyword>
<dbReference type="Gene3D" id="3.10.620.30">
    <property type="match status" value="1"/>
</dbReference>
<feature type="signal peptide" evidence="1">
    <location>
        <begin position="1"/>
        <end position="21"/>
    </location>
</feature>
<sequence>MNVIKSILFGLLLVANLYSNAQEKEAKPKTFKYGKVDLKEFETKVNGADSAAAAVALFDVGRGWFEFSPKTGNFIYVFERHTRYKIINKTGYDYANLEIQLYKQNGGKENLDYVDGATYNLEAGKIVASKLNKVSKFSEKQDKNYTLEKFALPNVKEGSIVEFKYKIKSDFIFTLRSWRFQKEIPTLYSEYEIRIPEYYKYKITGGGYLFINPKEEIVNETFVSSSGNLNTNSLKLHYQVENVPGLKKENFITTMEDYVSKVGFELSSITVPGQVYRDVTSTWPKIVKALKDEENFGLFINRKSYSKTILHDIIKTNTDQDTIVQLVFNYVKNNIKFNGESNLYTSETNPKNIFEKKSGNSADINLCLLTLLSEAKVNAFPILLSTRSNGAHPGFPMLTKFNNVIVGVQIGEKVVILDATDKNHKPDMIAFDNLCHEGLKVSLTDETAEWVSLEDPTISRKSVSYFITLDGENKLTGKMFLNTTNYDAYNRRNTYQSASNEDDFLKSYKSEKPGLGIKNYKIENLANLNEALIETMDVNIEDNVEEAGNLIYFTPLLYERTKENPFKLEERNFPVDFGYPTEETVRVTIDYPKEYQVDKAPKNEKIVLPEESASFTFLYACEPGKMVISSKILFKKSTYSPEEYHYIKELFKNIVRKQSEQIVLKKG</sequence>
<protein>
    <submittedName>
        <fullName evidence="3">Transglutaminase</fullName>
    </submittedName>
</protein>
<dbReference type="KEGG" id="pgs:CPT03_02900"/>
<evidence type="ECO:0000256" key="1">
    <source>
        <dbReference type="SAM" id="SignalP"/>
    </source>
</evidence>
<evidence type="ECO:0000313" key="4">
    <source>
        <dbReference type="Proteomes" id="UP000223749"/>
    </source>
</evidence>